<feature type="compositionally biased region" description="Pro residues" evidence="1">
    <location>
        <begin position="249"/>
        <end position="258"/>
    </location>
</feature>
<sequence>MHSGYEIPRSVLPPKRLRHMSDSSDLGYSSDTGSSLPKWPDFISIEGHLHCHESALFPEEVGSAIIHVEECIEDLLNPLESPSIVPYSEGSVSRREPGIADLFDENHVPTLQPTTPDKHSSAFSIVPRTPSPQNHENIPSAGGNPLTIDRDPTGISATKVLRRLDENIEAAEPVAAHQQQKAAPCHQPQLLSHSLHEHKSVPMQQLPIPSSLPTTFQSQPTPLSFLPTSPPSPLPDSPSLPFISNSQPPEAPALPNSPSPRLFSQSQPPPSSLLPISPSVPRISQSQPSLSSLLSASPPAPRISQSQPPASLLQSASPPAPRISQSQPPASLLQSASPPAPQISQSQPPASLLQSASPPAPRISQSQPPPSSLQSASPSLARFSQSQPPPFSLQSASSSAPQISQSQPPPSSLQSASPRVTQPELLPQLPVLGSPPPATVPGGRRSRRQIYLSMEDALIDQFGSTLSGDAFLFYGLQDDDDVDSSQEVPMWEEESDEARSSSEESEDARVPGGSRPAGSCARANYEHVVPGWDREE</sequence>
<organism evidence="2 3">
    <name type="scientific">Priapulus caudatus</name>
    <name type="common">Priapulid worm</name>
    <dbReference type="NCBI Taxonomy" id="37621"/>
    <lineage>
        <taxon>Eukaryota</taxon>
        <taxon>Metazoa</taxon>
        <taxon>Ecdysozoa</taxon>
        <taxon>Scalidophora</taxon>
        <taxon>Priapulida</taxon>
        <taxon>Priapulimorpha</taxon>
        <taxon>Priapulimorphida</taxon>
        <taxon>Priapulidae</taxon>
        <taxon>Priapulus</taxon>
    </lineage>
</organism>
<evidence type="ECO:0000313" key="2">
    <source>
        <dbReference type="Proteomes" id="UP000695022"/>
    </source>
</evidence>
<dbReference type="RefSeq" id="XP_014676534.1">
    <property type="nucleotide sequence ID" value="XM_014821048.1"/>
</dbReference>
<proteinExistence type="predicted"/>
<accession>A0ABM1EWG3</accession>
<feature type="region of interest" description="Disordered" evidence="1">
    <location>
        <begin position="205"/>
        <end position="446"/>
    </location>
</feature>
<feature type="region of interest" description="Disordered" evidence="1">
    <location>
        <begin position="1"/>
        <end position="31"/>
    </location>
</feature>
<feature type="region of interest" description="Disordered" evidence="1">
    <location>
        <begin position="479"/>
        <end position="536"/>
    </location>
</feature>
<evidence type="ECO:0000256" key="1">
    <source>
        <dbReference type="SAM" id="MobiDB-lite"/>
    </source>
</evidence>
<dbReference type="Proteomes" id="UP000695022">
    <property type="component" value="Unplaced"/>
</dbReference>
<protein>
    <submittedName>
        <fullName evidence="3">Leucine-rich repeat extensin-like protein 5</fullName>
    </submittedName>
</protein>
<dbReference type="GeneID" id="106816424"/>
<feature type="region of interest" description="Disordered" evidence="1">
    <location>
        <begin position="111"/>
        <end position="152"/>
    </location>
</feature>
<feature type="compositionally biased region" description="Pro residues" evidence="1">
    <location>
        <begin position="228"/>
        <end position="238"/>
    </location>
</feature>
<evidence type="ECO:0000313" key="3">
    <source>
        <dbReference type="RefSeq" id="XP_014676534.1"/>
    </source>
</evidence>
<keyword evidence="2" id="KW-1185">Reference proteome</keyword>
<gene>
    <name evidence="3" type="primary">LOC106816424</name>
</gene>
<reference evidence="3" key="1">
    <citation type="submission" date="2025-08" db="UniProtKB">
        <authorList>
            <consortium name="RefSeq"/>
        </authorList>
    </citation>
    <scope>IDENTIFICATION</scope>
</reference>
<name>A0ABM1EWG3_PRICU</name>
<feature type="compositionally biased region" description="Low complexity" evidence="1">
    <location>
        <begin position="324"/>
        <end position="418"/>
    </location>
</feature>
<feature type="compositionally biased region" description="Acidic residues" evidence="1">
    <location>
        <begin position="479"/>
        <end position="496"/>
    </location>
</feature>
<feature type="compositionally biased region" description="Low complexity" evidence="1">
    <location>
        <begin position="273"/>
        <end position="317"/>
    </location>
</feature>
<feature type="compositionally biased region" description="Polar residues" evidence="1">
    <location>
        <begin position="207"/>
        <end position="219"/>
    </location>
</feature>